<evidence type="ECO:0000256" key="8">
    <source>
        <dbReference type="ARBA" id="ARBA00022824"/>
    </source>
</evidence>
<name>A0A096P7M1_OSTTA</name>
<feature type="compositionally biased region" description="Basic and acidic residues" evidence="13">
    <location>
        <begin position="46"/>
        <end position="56"/>
    </location>
</feature>
<evidence type="ECO:0000256" key="4">
    <source>
        <dbReference type="ARBA" id="ARBA00005432"/>
    </source>
</evidence>
<comment type="pathway">
    <text evidence="3">Protein modification; protein glycosylation.</text>
</comment>
<dbReference type="EMBL" id="CAID01000003">
    <property type="protein sequence ID" value="CEF96975.1"/>
    <property type="molecule type" value="Genomic_DNA"/>
</dbReference>
<accession>A0A096P7M1</accession>
<evidence type="ECO:0000256" key="12">
    <source>
        <dbReference type="ARBA" id="ARBA00047353"/>
    </source>
</evidence>
<dbReference type="PANTHER" id="PTHR21528:SF0">
    <property type="entry name" value="DEHYDRODOLICHYL DIPHOSPHATE SYNTHASE COMPLEX SUBUNIT NUS1"/>
    <property type="match status" value="1"/>
</dbReference>
<evidence type="ECO:0000313" key="14">
    <source>
        <dbReference type="EMBL" id="CEF96975.1"/>
    </source>
</evidence>
<keyword evidence="10" id="KW-1133">Transmembrane helix</keyword>
<feature type="region of interest" description="Disordered" evidence="13">
    <location>
        <begin position="35"/>
        <end position="56"/>
    </location>
</feature>
<evidence type="ECO:0000256" key="7">
    <source>
        <dbReference type="ARBA" id="ARBA00022692"/>
    </source>
</evidence>
<evidence type="ECO:0000256" key="9">
    <source>
        <dbReference type="ARBA" id="ARBA00022842"/>
    </source>
</evidence>
<evidence type="ECO:0000256" key="10">
    <source>
        <dbReference type="ARBA" id="ARBA00022989"/>
    </source>
</evidence>
<dbReference type="UniPathway" id="UPA00378"/>
<comment type="cofactor">
    <cofactor evidence="1">
        <name>Mg(2+)</name>
        <dbReference type="ChEBI" id="CHEBI:18420"/>
    </cofactor>
</comment>
<comment type="caution">
    <text evidence="14">The sequence shown here is derived from an EMBL/GenBank/DDBJ whole genome shotgun (WGS) entry which is preliminary data.</text>
</comment>
<reference evidence="14 15" key="2">
    <citation type="journal article" date="2014" name="BMC Genomics">
        <title>An improved genome of the model marine alga Ostreococcus tauri unfolds by assessing Illumina de novo assemblies.</title>
        <authorList>
            <person name="Blanc-Mathieu R."/>
            <person name="Verhelst B."/>
            <person name="Derelle E."/>
            <person name="Rombauts S."/>
            <person name="Bouget F.Y."/>
            <person name="Carre I."/>
            <person name="Chateau A."/>
            <person name="Eyre-Walker A."/>
            <person name="Grimsley N."/>
            <person name="Moreau H."/>
            <person name="Piegu B."/>
            <person name="Rivals E."/>
            <person name="Schackwitz W."/>
            <person name="Van de Peer Y."/>
            <person name="Piganeau G."/>
        </authorList>
    </citation>
    <scope>NUCLEOTIDE SEQUENCE [LARGE SCALE GENOMIC DNA]</scope>
    <source>
        <strain evidence="15">OTTH 0595 / CCAP 157/2 / RCC745</strain>
    </source>
</reference>
<evidence type="ECO:0000256" key="13">
    <source>
        <dbReference type="SAM" id="MobiDB-lite"/>
    </source>
</evidence>
<keyword evidence="7" id="KW-0812">Transmembrane</keyword>
<dbReference type="GeneID" id="34945648"/>
<dbReference type="RefSeq" id="XP_022838409.1">
    <property type="nucleotide sequence ID" value="XM_022984666.1"/>
</dbReference>
<keyword evidence="9" id="KW-0460">Magnesium</keyword>
<evidence type="ECO:0000256" key="3">
    <source>
        <dbReference type="ARBA" id="ARBA00004922"/>
    </source>
</evidence>
<reference evidence="15" key="1">
    <citation type="journal article" date="2006" name="Proc. Natl. Acad. Sci. U.S.A.">
        <title>Genome analysis of the smallest free-living eukaryote Ostreococcus tauri unveils many unique features.</title>
        <authorList>
            <person name="Derelle E."/>
            <person name="Ferraz C."/>
            <person name="Rombauts S."/>
            <person name="Rouze P."/>
            <person name="Worden A.Z."/>
            <person name="Robbens S."/>
            <person name="Partensky F."/>
            <person name="Degroeve S."/>
            <person name="Echeynie S."/>
            <person name="Cooke R."/>
            <person name="Saeys Y."/>
            <person name="Wuyts J."/>
            <person name="Jabbari K."/>
            <person name="Bowler C."/>
            <person name="Panaud O."/>
            <person name="Piegu B."/>
            <person name="Ball S.G."/>
            <person name="Ral J.-P."/>
            <person name="Bouget F.-Y."/>
            <person name="Piganeau G."/>
            <person name="De Baets B."/>
            <person name="Picard A."/>
            <person name="Delseny M."/>
            <person name="Demaille J."/>
            <person name="Van de Peer Y."/>
            <person name="Moreau H."/>
        </authorList>
    </citation>
    <scope>NUCLEOTIDE SEQUENCE [LARGE SCALE GENOMIC DNA]</scope>
    <source>
        <strain evidence="15">OTTH 0595 / CCAP 157/2 / RCC745</strain>
    </source>
</reference>
<dbReference type="GO" id="GO:0045547">
    <property type="term" value="F:ditrans,polycis-polyprenyl diphosphate synthase [(2E,6E)-farnesyl diphosphate specific] activity"/>
    <property type="evidence" value="ECO:0007669"/>
    <property type="project" value="UniProtKB-EC"/>
</dbReference>
<keyword evidence="11" id="KW-0472">Membrane</keyword>
<comment type="similarity">
    <text evidence="4">Belongs to the UPP synthase family.</text>
</comment>
<comment type="subcellular location">
    <subcellularLocation>
        <location evidence="2">Endoplasmic reticulum membrane</location>
    </subcellularLocation>
</comment>
<dbReference type="STRING" id="70448.A0A096P7M1"/>
<protein>
    <recommendedName>
        <fullName evidence="5">ditrans,polycis-polyprenyl diphosphate synthase [(2E,6E)-farnesyldiphosphate specific]</fullName>
        <ecNumber evidence="5">2.5.1.87</ecNumber>
    </recommendedName>
</protein>
<dbReference type="Gene3D" id="3.40.1180.10">
    <property type="entry name" value="Decaprenyl diphosphate synthase-like"/>
    <property type="match status" value="1"/>
</dbReference>
<sequence length="276" mass="30411">MVYIALVVRHLVRRSCVAVASWARSIARGARVMSSTSPVGASRAGPGRETRTRADAKPRTAAFVLARDGIGEDARATCERLAEIASWCGAVGIERVSAYESSGRVADGRGRDAMRDALERRARRDGFAYVLRACDRENGGKIDVIARGGGDGGSSAWTIEVDALRAEDACAALVAAATRADVESVDDERDEDHEGRAFENKRHVGKIERWMRDRGNFLTPADVVVVFGEVFHLDGYPPWQLYAAEMFHETSLEAFTREKFARIVEKYRTTAQRFGR</sequence>
<keyword evidence="15" id="KW-1185">Reference proteome</keyword>
<dbReference type="AlphaFoldDB" id="A0A096P7M1"/>
<organism evidence="14 15">
    <name type="scientific">Ostreococcus tauri</name>
    <name type="common">Marine green alga</name>
    <dbReference type="NCBI Taxonomy" id="70448"/>
    <lineage>
        <taxon>Eukaryota</taxon>
        <taxon>Viridiplantae</taxon>
        <taxon>Chlorophyta</taxon>
        <taxon>Mamiellophyceae</taxon>
        <taxon>Mamiellales</taxon>
        <taxon>Bathycoccaceae</taxon>
        <taxon>Ostreococcus</taxon>
    </lineage>
</organism>
<evidence type="ECO:0000313" key="15">
    <source>
        <dbReference type="Proteomes" id="UP000009170"/>
    </source>
</evidence>
<dbReference type="OrthoDB" id="19639at2759"/>
<dbReference type="PANTHER" id="PTHR21528">
    <property type="entry name" value="DEHYDRODOLICHYL DIPHOSPHATE SYNTHASE COMPLEX SUBUNIT NUS1"/>
    <property type="match status" value="1"/>
</dbReference>
<keyword evidence="8" id="KW-0256">Endoplasmic reticulum</keyword>
<dbReference type="InterPro" id="IPR038887">
    <property type="entry name" value="Nus1/NgBR"/>
</dbReference>
<dbReference type="InParanoid" id="A0A096P7M1"/>
<dbReference type="SUPFAM" id="SSF64005">
    <property type="entry name" value="Undecaprenyl diphosphate synthase"/>
    <property type="match status" value="1"/>
</dbReference>
<dbReference type="GO" id="GO:1904423">
    <property type="term" value="C:dehydrodolichyl diphosphate synthase complex"/>
    <property type="evidence" value="ECO:0007669"/>
    <property type="project" value="InterPro"/>
</dbReference>
<dbReference type="KEGG" id="ota:OT_ostta03g00500"/>
<evidence type="ECO:0000256" key="5">
    <source>
        <dbReference type="ARBA" id="ARBA00012596"/>
    </source>
</evidence>
<evidence type="ECO:0000256" key="1">
    <source>
        <dbReference type="ARBA" id="ARBA00001946"/>
    </source>
</evidence>
<dbReference type="Proteomes" id="UP000009170">
    <property type="component" value="Unassembled WGS sequence"/>
</dbReference>
<gene>
    <name evidence="14" type="ORF">OT_ostta03g00500</name>
</gene>
<evidence type="ECO:0000256" key="11">
    <source>
        <dbReference type="ARBA" id="ARBA00023136"/>
    </source>
</evidence>
<evidence type="ECO:0000256" key="6">
    <source>
        <dbReference type="ARBA" id="ARBA00022679"/>
    </source>
</evidence>
<dbReference type="EC" id="2.5.1.87" evidence="5"/>
<proteinExistence type="inferred from homology"/>
<dbReference type="GO" id="GO:0005789">
    <property type="term" value="C:endoplasmic reticulum membrane"/>
    <property type="evidence" value="ECO:0007669"/>
    <property type="project" value="UniProtKB-SubCell"/>
</dbReference>
<dbReference type="InterPro" id="IPR036424">
    <property type="entry name" value="UPP_synth-like_sf"/>
</dbReference>
<comment type="catalytic activity">
    <reaction evidence="12">
        <text>n isopentenyl diphosphate + (2E,6E)-farnesyl diphosphate = a di-trans,poly-cis-polyprenyl diphosphate + n diphosphate</text>
        <dbReference type="Rhea" id="RHEA:53008"/>
        <dbReference type="Rhea" id="RHEA-COMP:19494"/>
        <dbReference type="ChEBI" id="CHEBI:33019"/>
        <dbReference type="ChEBI" id="CHEBI:128769"/>
        <dbReference type="ChEBI" id="CHEBI:136960"/>
        <dbReference type="ChEBI" id="CHEBI:175763"/>
        <dbReference type="EC" id="2.5.1.87"/>
    </reaction>
</comment>
<keyword evidence="6" id="KW-0808">Transferase</keyword>
<evidence type="ECO:0000256" key="2">
    <source>
        <dbReference type="ARBA" id="ARBA00004586"/>
    </source>
</evidence>